<dbReference type="Proteomes" id="UP000028870">
    <property type="component" value="Unassembled WGS sequence"/>
</dbReference>
<reference evidence="1" key="2">
    <citation type="submission" date="2014-03" db="EMBL/GenBank/DDBJ databases">
        <authorList>
            <person name="Urmite Genomes"/>
        </authorList>
    </citation>
    <scope>NUCLEOTIDE SEQUENCE</scope>
    <source>
        <strain evidence="1">DSM 44829</strain>
    </source>
</reference>
<organism evidence="1 2">
    <name type="scientific">Mycolicibacterium cosmeticum</name>
    <dbReference type="NCBI Taxonomy" id="258533"/>
    <lineage>
        <taxon>Bacteria</taxon>
        <taxon>Bacillati</taxon>
        <taxon>Actinomycetota</taxon>
        <taxon>Actinomycetes</taxon>
        <taxon>Mycobacteriales</taxon>
        <taxon>Mycobacteriaceae</taxon>
        <taxon>Mycolicibacterium</taxon>
    </lineage>
</organism>
<protein>
    <submittedName>
        <fullName evidence="1">Uncharacterized protein</fullName>
    </submittedName>
</protein>
<comment type="caution">
    <text evidence="1">The sequence shown here is derived from an EMBL/GenBank/DDBJ whole genome shotgun (WGS) entry which is preliminary data.</text>
</comment>
<reference evidence="1" key="1">
    <citation type="submission" date="2014-03" db="EMBL/GenBank/DDBJ databases">
        <title>Draft Genome Sequence of Mycobacterium cosmeticum DSM 44829.</title>
        <authorList>
            <person name="Croce O."/>
            <person name="Robert C."/>
            <person name="Raoult D."/>
            <person name="Drancourt M."/>
        </authorList>
    </citation>
    <scope>NUCLEOTIDE SEQUENCE [LARGE SCALE GENOMIC DNA]</scope>
    <source>
        <strain evidence="1">DSM 44829</strain>
    </source>
</reference>
<keyword evidence="2" id="KW-1185">Reference proteome</keyword>
<evidence type="ECO:0000313" key="1">
    <source>
        <dbReference type="EMBL" id="CDO05921.1"/>
    </source>
</evidence>
<proteinExistence type="predicted"/>
<dbReference type="AlphaFoldDB" id="W9ATH9"/>
<accession>W9ATH9</accession>
<evidence type="ECO:0000313" key="2">
    <source>
        <dbReference type="Proteomes" id="UP000028870"/>
    </source>
</evidence>
<dbReference type="EMBL" id="CCBB010000001">
    <property type="protein sequence ID" value="CDO05921.1"/>
    <property type="molecule type" value="Genomic_DNA"/>
</dbReference>
<sequence>MNPLGAWLNDGWTVGAAPLVAMVALVEVFIREAGPVVAPVSHGQYPIPRAGI</sequence>
<name>W9ATH9_MYCCO</name>
<gene>
    <name evidence="1" type="ORF">BN977_00697</name>
</gene>